<evidence type="ECO:0000313" key="2">
    <source>
        <dbReference type="EMBL" id="KAF9457754.1"/>
    </source>
</evidence>
<evidence type="ECO:0000256" key="1">
    <source>
        <dbReference type="SAM" id="SignalP"/>
    </source>
</evidence>
<gene>
    <name evidence="2" type="ORF">BDZ94DRAFT_193477</name>
</gene>
<protein>
    <submittedName>
        <fullName evidence="2">Uncharacterized protein</fullName>
    </submittedName>
</protein>
<proteinExistence type="predicted"/>
<reference evidence="2" key="1">
    <citation type="submission" date="2020-11" db="EMBL/GenBank/DDBJ databases">
        <authorList>
            <consortium name="DOE Joint Genome Institute"/>
            <person name="Ahrendt S."/>
            <person name="Riley R."/>
            <person name="Andreopoulos W."/>
            <person name="Labutti K."/>
            <person name="Pangilinan J."/>
            <person name="Ruiz-Duenas F.J."/>
            <person name="Barrasa J.M."/>
            <person name="Sanchez-Garcia M."/>
            <person name="Camarero S."/>
            <person name="Miyauchi S."/>
            <person name="Serrano A."/>
            <person name="Linde D."/>
            <person name="Babiker R."/>
            <person name="Drula E."/>
            <person name="Ayuso-Fernandez I."/>
            <person name="Pacheco R."/>
            <person name="Padilla G."/>
            <person name="Ferreira P."/>
            <person name="Barriuso J."/>
            <person name="Kellner H."/>
            <person name="Castanera R."/>
            <person name="Alfaro M."/>
            <person name="Ramirez L."/>
            <person name="Pisabarro A.G."/>
            <person name="Kuo A."/>
            <person name="Tritt A."/>
            <person name="Lipzen A."/>
            <person name="He G."/>
            <person name="Yan M."/>
            <person name="Ng V."/>
            <person name="Cullen D."/>
            <person name="Martin F."/>
            <person name="Rosso M.-N."/>
            <person name="Henrissat B."/>
            <person name="Hibbett D."/>
            <person name="Martinez A.T."/>
            <person name="Grigoriev I.V."/>
        </authorList>
    </citation>
    <scope>NUCLEOTIDE SEQUENCE</scope>
    <source>
        <strain evidence="2">CBS 247.69</strain>
    </source>
</reference>
<organism evidence="2 3">
    <name type="scientific">Collybia nuda</name>
    <dbReference type="NCBI Taxonomy" id="64659"/>
    <lineage>
        <taxon>Eukaryota</taxon>
        <taxon>Fungi</taxon>
        <taxon>Dikarya</taxon>
        <taxon>Basidiomycota</taxon>
        <taxon>Agaricomycotina</taxon>
        <taxon>Agaricomycetes</taxon>
        <taxon>Agaricomycetidae</taxon>
        <taxon>Agaricales</taxon>
        <taxon>Tricholomatineae</taxon>
        <taxon>Clitocybaceae</taxon>
        <taxon>Collybia</taxon>
    </lineage>
</organism>
<evidence type="ECO:0000313" key="3">
    <source>
        <dbReference type="Proteomes" id="UP000807353"/>
    </source>
</evidence>
<dbReference type="Pfam" id="PF14022">
    <property type="entry name" value="DUF4238"/>
    <property type="match status" value="1"/>
</dbReference>
<accession>A0A9P5XW26</accession>
<name>A0A9P5XW26_9AGAR</name>
<comment type="caution">
    <text evidence="2">The sequence shown here is derived from an EMBL/GenBank/DDBJ whole genome shotgun (WGS) entry which is preliminary data.</text>
</comment>
<sequence>MFGFPKFLHYSLILLPAVSNMSMTPCHLQSPNRPQMNRQRGKSGLNITISSPCLCFVDINFNPSSKDLQRTQEGGKRISPLYDPNSEMVNIYDTSPRKLDALPLGGVYGTQNIYQDVSAKDVMELEKSLSKLENYGARVMADLHKASSREFTLIRKDLNYLHQFCFIMHYR</sequence>
<dbReference type="AlphaFoldDB" id="A0A9P5XW26"/>
<feature type="chain" id="PRO_5040297599" evidence="1">
    <location>
        <begin position="29"/>
        <end position="171"/>
    </location>
</feature>
<keyword evidence="3" id="KW-1185">Reference proteome</keyword>
<dbReference type="InterPro" id="IPR025332">
    <property type="entry name" value="DUF4238"/>
</dbReference>
<dbReference type="EMBL" id="MU150360">
    <property type="protein sequence ID" value="KAF9457754.1"/>
    <property type="molecule type" value="Genomic_DNA"/>
</dbReference>
<keyword evidence="1" id="KW-0732">Signal</keyword>
<dbReference type="OrthoDB" id="5340163at2759"/>
<feature type="signal peptide" evidence="1">
    <location>
        <begin position="1"/>
        <end position="28"/>
    </location>
</feature>
<dbReference type="Proteomes" id="UP000807353">
    <property type="component" value="Unassembled WGS sequence"/>
</dbReference>